<gene>
    <name evidence="1" type="ORF">HAX54_047015</name>
</gene>
<comment type="caution">
    <text evidence="1">The sequence shown here is derived from an EMBL/GenBank/DDBJ whole genome shotgun (WGS) entry which is preliminary data.</text>
</comment>
<name>A0ABS8WKJ3_DATST</name>
<keyword evidence="2" id="KW-1185">Reference proteome</keyword>
<dbReference type="Proteomes" id="UP000823775">
    <property type="component" value="Unassembled WGS sequence"/>
</dbReference>
<proteinExistence type="predicted"/>
<dbReference type="EMBL" id="JACEIK010007505">
    <property type="protein sequence ID" value="MCE3050347.1"/>
    <property type="molecule type" value="Genomic_DNA"/>
</dbReference>
<accession>A0ABS8WKJ3</accession>
<organism evidence="1 2">
    <name type="scientific">Datura stramonium</name>
    <name type="common">Jimsonweed</name>
    <name type="synonym">Common thornapple</name>
    <dbReference type="NCBI Taxonomy" id="4076"/>
    <lineage>
        <taxon>Eukaryota</taxon>
        <taxon>Viridiplantae</taxon>
        <taxon>Streptophyta</taxon>
        <taxon>Embryophyta</taxon>
        <taxon>Tracheophyta</taxon>
        <taxon>Spermatophyta</taxon>
        <taxon>Magnoliopsida</taxon>
        <taxon>eudicotyledons</taxon>
        <taxon>Gunneridae</taxon>
        <taxon>Pentapetalae</taxon>
        <taxon>asterids</taxon>
        <taxon>lamiids</taxon>
        <taxon>Solanales</taxon>
        <taxon>Solanaceae</taxon>
        <taxon>Solanoideae</taxon>
        <taxon>Datureae</taxon>
        <taxon>Datura</taxon>
    </lineage>
</organism>
<evidence type="ECO:0000313" key="1">
    <source>
        <dbReference type="EMBL" id="MCE3050347.1"/>
    </source>
</evidence>
<reference evidence="1 2" key="1">
    <citation type="journal article" date="2021" name="BMC Genomics">
        <title>Datura genome reveals duplications of psychoactive alkaloid biosynthetic genes and high mutation rate following tissue culture.</title>
        <authorList>
            <person name="Rajewski A."/>
            <person name="Carter-House D."/>
            <person name="Stajich J."/>
            <person name="Litt A."/>
        </authorList>
    </citation>
    <scope>NUCLEOTIDE SEQUENCE [LARGE SCALE GENOMIC DNA]</scope>
    <source>
        <strain evidence="1">AR-01</strain>
    </source>
</reference>
<sequence length="138" mass="14973">MGFGRVGFDRSSGVELTWTEEGLVSGRGRGGGRAGGRWVDAFVFLLGKALRIAMPIVSGRLHKWRPFGYPGEVCLLGKEGRGDIGVGWVPLVGPLEASPLSKQDEVALLCRQGSSRCERDPFPNNKFVQSVPESERES</sequence>
<evidence type="ECO:0000313" key="2">
    <source>
        <dbReference type="Proteomes" id="UP000823775"/>
    </source>
</evidence>
<protein>
    <submittedName>
        <fullName evidence="1">Uncharacterized protein</fullName>
    </submittedName>
</protein>